<accession>A0ABQ5EXF1</accession>
<evidence type="ECO:0000313" key="1">
    <source>
        <dbReference type="EMBL" id="GJT55320.1"/>
    </source>
</evidence>
<protein>
    <submittedName>
        <fullName evidence="1">Uncharacterized protein</fullName>
    </submittedName>
</protein>
<reference evidence="1" key="1">
    <citation type="journal article" date="2022" name="Int. J. Mol. Sci.">
        <title>Draft Genome of Tanacetum Coccineum: Genomic Comparison of Closely Related Tanacetum-Family Plants.</title>
        <authorList>
            <person name="Yamashiro T."/>
            <person name="Shiraishi A."/>
            <person name="Nakayama K."/>
            <person name="Satake H."/>
        </authorList>
    </citation>
    <scope>NUCLEOTIDE SEQUENCE</scope>
</reference>
<organism evidence="1 2">
    <name type="scientific">Tanacetum coccineum</name>
    <dbReference type="NCBI Taxonomy" id="301880"/>
    <lineage>
        <taxon>Eukaryota</taxon>
        <taxon>Viridiplantae</taxon>
        <taxon>Streptophyta</taxon>
        <taxon>Embryophyta</taxon>
        <taxon>Tracheophyta</taxon>
        <taxon>Spermatophyta</taxon>
        <taxon>Magnoliopsida</taxon>
        <taxon>eudicotyledons</taxon>
        <taxon>Gunneridae</taxon>
        <taxon>Pentapetalae</taxon>
        <taxon>asterids</taxon>
        <taxon>campanulids</taxon>
        <taxon>Asterales</taxon>
        <taxon>Asteraceae</taxon>
        <taxon>Asteroideae</taxon>
        <taxon>Anthemideae</taxon>
        <taxon>Anthemidinae</taxon>
        <taxon>Tanacetum</taxon>
    </lineage>
</organism>
<gene>
    <name evidence="1" type="ORF">Tco_0990374</name>
</gene>
<reference evidence="1" key="2">
    <citation type="submission" date="2022-01" db="EMBL/GenBank/DDBJ databases">
        <authorList>
            <person name="Yamashiro T."/>
            <person name="Shiraishi A."/>
            <person name="Satake H."/>
            <person name="Nakayama K."/>
        </authorList>
    </citation>
    <scope>NUCLEOTIDE SEQUENCE</scope>
</reference>
<evidence type="ECO:0000313" key="2">
    <source>
        <dbReference type="Proteomes" id="UP001151760"/>
    </source>
</evidence>
<comment type="caution">
    <text evidence="1">The sequence shown here is derived from an EMBL/GenBank/DDBJ whole genome shotgun (WGS) entry which is preliminary data.</text>
</comment>
<proteinExistence type="predicted"/>
<dbReference type="Proteomes" id="UP001151760">
    <property type="component" value="Unassembled WGS sequence"/>
</dbReference>
<keyword evidence="2" id="KW-1185">Reference proteome</keyword>
<dbReference type="EMBL" id="BQNB010016747">
    <property type="protein sequence ID" value="GJT55320.1"/>
    <property type="molecule type" value="Genomic_DNA"/>
</dbReference>
<sequence length="167" mass="18488">MLEISFHQLKYKPRVWKPKKVGSKERLASPKPSTPRSCLRWSPTGRMFDLKGKIIATSESECQPDCSKGDNACTSNPQEPINKRTKKIMETMNATVDEPSAMACNQIWKVYSVICSTNYSNGENQVVSKSSAVTTADASDKRQQQQDLTSSTSTLTTTITADGNFDL</sequence>
<name>A0ABQ5EXF1_9ASTR</name>